<dbReference type="EnsemblPlants" id="TraesCS5B02G067700.1">
    <property type="protein sequence ID" value="TraesCS5B02G067700.1.cds1"/>
    <property type="gene ID" value="TraesCS5B02G067700"/>
</dbReference>
<dbReference type="GeneID" id="123110506"/>
<dbReference type="Gramene" id="TraesLDM5B03G02817360.1">
    <property type="protein sequence ID" value="TraesLDM5B03G02817360.1.CDS1"/>
    <property type="gene ID" value="TraesLDM5B03G02817360"/>
</dbReference>
<dbReference type="RefSeq" id="XP_044386976.1">
    <property type="nucleotide sequence ID" value="XM_044531041.1"/>
</dbReference>
<comment type="subcellular location">
    <subcellularLocation>
        <location evidence="1">Nucleus</location>
    </subcellularLocation>
</comment>
<dbReference type="STRING" id="4565.A0A3B6LF41"/>
<dbReference type="Gramene" id="TraesMAC5B03G02816910.1">
    <property type="protein sequence ID" value="TraesMAC5B03G02816910.1.CDS1"/>
    <property type="gene ID" value="TraesMAC5B03G02816910"/>
</dbReference>
<dbReference type="KEGG" id="taes:123110506"/>
<dbReference type="Gramene" id="TraesLAC5B03G02771970.1">
    <property type="protein sequence ID" value="TraesLAC5B03G02771970.1.CDS1"/>
    <property type="gene ID" value="TraesLAC5B03G02771970"/>
</dbReference>
<dbReference type="InterPro" id="IPR018872">
    <property type="entry name" value="Zn-cluster-dom"/>
</dbReference>
<evidence type="ECO:0000256" key="5">
    <source>
        <dbReference type="ARBA" id="ARBA00023242"/>
    </source>
</evidence>
<dbReference type="Gene3D" id="2.20.25.80">
    <property type="entry name" value="WRKY domain"/>
    <property type="match status" value="1"/>
</dbReference>
<evidence type="ECO:0000256" key="4">
    <source>
        <dbReference type="ARBA" id="ARBA00023163"/>
    </source>
</evidence>
<dbReference type="SUPFAM" id="SSF118290">
    <property type="entry name" value="WRKY DNA-binding domain"/>
    <property type="match status" value="1"/>
</dbReference>
<dbReference type="SMART" id="SM00774">
    <property type="entry name" value="WRKY"/>
    <property type="match status" value="1"/>
</dbReference>
<feature type="compositionally biased region" description="Pro residues" evidence="6">
    <location>
        <begin position="90"/>
        <end position="111"/>
    </location>
</feature>
<keyword evidence="3" id="KW-0238">DNA-binding</keyword>
<keyword evidence="5" id="KW-0539">Nucleus</keyword>
<reference evidence="8" key="2">
    <citation type="submission" date="2018-10" db="UniProtKB">
        <authorList>
            <consortium name="EnsemblPlants"/>
        </authorList>
    </citation>
    <scope>IDENTIFICATION</scope>
</reference>
<dbReference type="OMA" id="DSHTRCT"/>
<dbReference type="Gramene" id="TraesCS5B02G067700.1">
    <property type="protein sequence ID" value="TraesCS5B02G067700.1.cds1"/>
    <property type="gene ID" value="TraesCS5B02G067700"/>
</dbReference>
<dbReference type="GO" id="GO:0003700">
    <property type="term" value="F:DNA-binding transcription factor activity"/>
    <property type="evidence" value="ECO:0000318"/>
    <property type="project" value="GO_Central"/>
</dbReference>
<evidence type="ECO:0000259" key="7">
    <source>
        <dbReference type="PROSITE" id="PS50811"/>
    </source>
</evidence>
<evidence type="ECO:0000256" key="2">
    <source>
        <dbReference type="ARBA" id="ARBA00023015"/>
    </source>
</evidence>
<gene>
    <name evidence="8" type="primary">LOC123110506</name>
</gene>
<dbReference type="Pfam" id="PF03106">
    <property type="entry name" value="WRKY"/>
    <property type="match status" value="1"/>
</dbReference>
<reference evidence="8" key="1">
    <citation type="submission" date="2018-08" db="EMBL/GenBank/DDBJ databases">
        <authorList>
            <person name="Rossello M."/>
        </authorList>
    </citation>
    <scope>NUCLEOTIDE SEQUENCE [LARGE SCALE GENOMIC DNA]</scope>
    <source>
        <strain evidence="8">cv. Chinese Spring</strain>
    </source>
</reference>
<dbReference type="Proteomes" id="UP000019116">
    <property type="component" value="Chromosome 5B"/>
</dbReference>
<dbReference type="Gramene" id="TraesNOR5B03G02842680.1">
    <property type="protein sequence ID" value="TraesNOR5B03G02842680.1.CDS1"/>
    <property type="gene ID" value="TraesNOR5B03G02842680"/>
</dbReference>
<dbReference type="PANTHER" id="PTHR31282">
    <property type="entry name" value="WRKY TRANSCRIPTION FACTOR 21-RELATED"/>
    <property type="match status" value="1"/>
</dbReference>
<organism evidence="8">
    <name type="scientific">Triticum aestivum</name>
    <name type="common">Wheat</name>
    <dbReference type="NCBI Taxonomy" id="4565"/>
    <lineage>
        <taxon>Eukaryota</taxon>
        <taxon>Viridiplantae</taxon>
        <taxon>Streptophyta</taxon>
        <taxon>Embryophyta</taxon>
        <taxon>Tracheophyta</taxon>
        <taxon>Spermatophyta</taxon>
        <taxon>Magnoliopsida</taxon>
        <taxon>Liliopsida</taxon>
        <taxon>Poales</taxon>
        <taxon>Poaceae</taxon>
        <taxon>BOP clade</taxon>
        <taxon>Pooideae</taxon>
        <taxon>Triticodae</taxon>
        <taxon>Triticeae</taxon>
        <taxon>Triticinae</taxon>
        <taxon>Triticum</taxon>
    </lineage>
</organism>
<accession>A0A3B6LF41</accession>
<evidence type="ECO:0000256" key="3">
    <source>
        <dbReference type="ARBA" id="ARBA00023125"/>
    </source>
</evidence>
<keyword evidence="4" id="KW-0804">Transcription</keyword>
<dbReference type="InterPro" id="IPR036576">
    <property type="entry name" value="WRKY_dom_sf"/>
</dbReference>
<dbReference type="GO" id="GO:0006355">
    <property type="term" value="P:regulation of DNA-templated transcription"/>
    <property type="evidence" value="ECO:0000318"/>
    <property type="project" value="GO_Central"/>
</dbReference>
<dbReference type="GO" id="GO:0000976">
    <property type="term" value="F:transcription cis-regulatory region binding"/>
    <property type="evidence" value="ECO:0000318"/>
    <property type="project" value="GO_Central"/>
</dbReference>
<feature type="region of interest" description="Disordered" evidence="6">
    <location>
        <begin position="77"/>
        <end position="116"/>
    </location>
</feature>
<feature type="region of interest" description="Disordered" evidence="6">
    <location>
        <begin position="160"/>
        <end position="185"/>
    </location>
</feature>
<dbReference type="Gramene" id="TraesCS5B03G0166100.1">
    <property type="protein sequence ID" value="TraesCS5B03G0166100.1.CDS1"/>
    <property type="gene ID" value="TraesCS5B03G0166100"/>
</dbReference>
<evidence type="ECO:0000313" key="8">
    <source>
        <dbReference type="EnsemblPlants" id="TraesCS5B02G067700.1.cds1"/>
    </source>
</evidence>
<dbReference type="InterPro" id="IPR044810">
    <property type="entry name" value="WRKY_plant"/>
</dbReference>
<dbReference type="PROSITE" id="PS50811">
    <property type="entry name" value="WRKY"/>
    <property type="match status" value="1"/>
</dbReference>
<dbReference type="AlphaFoldDB" id="A0A3B6LF41"/>
<dbReference type="Pfam" id="PF10533">
    <property type="entry name" value="Plant_zn_clust"/>
    <property type="match status" value="1"/>
</dbReference>
<dbReference type="GO" id="GO:0005634">
    <property type="term" value="C:nucleus"/>
    <property type="evidence" value="ECO:0000318"/>
    <property type="project" value="GO_Central"/>
</dbReference>
<name>A0A3B6LF41_WHEAT</name>
<sequence>MAVDLMGCGYAPYGHAAEAEEQFQEAAAAGLRSLELVISSFSFGAGCTPPLGEMADQAVSRFRRVINILDRTGHARFRRGPVGDAADSLTPPPESSAPPPMPAQAPAPAPAVSPQLAPQKSMTLDFTKPLKAPAAASAAAPSVTSTSFFSSVTAGGEGSVSKGWSQLVSSGKPPLPAGTKRKQRQQQTRCAHSDAAAAGGRCHCSKKRKNRAKYTTRVPTVTSGAADIPGVGDKYSWRKYGQKTIKGSPHPRCYYRCGTVKGCPARKHVERATDDPAMLVVTYEGDHCHDTWPPAAAN</sequence>
<dbReference type="Gramene" id="TraesJAG5B03G02817470.1">
    <property type="protein sequence ID" value="TraesJAG5B03G02817470.1.CDS1"/>
    <property type="gene ID" value="TraesJAG5B03G02817470"/>
</dbReference>
<dbReference type="InterPro" id="IPR003657">
    <property type="entry name" value="WRKY_dom"/>
</dbReference>
<keyword evidence="9" id="KW-1185">Reference proteome</keyword>
<proteinExistence type="predicted"/>
<evidence type="ECO:0000313" key="9">
    <source>
        <dbReference type="Proteomes" id="UP000019116"/>
    </source>
</evidence>
<dbReference type="SMR" id="A0A3B6LF41"/>
<keyword evidence="2" id="KW-0805">Transcription regulation</keyword>
<feature type="domain" description="WRKY" evidence="7">
    <location>
        <begin position="226"/>
        <end position="292"/>
    </location>
</feature>
<evidence type="ECO:0000256" key="6">
    <source>
        <dbReference type="SAM" id="MobiDB-lite"/>
    </source>
</evidence>
<evidence type="ECO:0000256" key="1">
    <source>
        <dbReference type="ARBA" id="ARBA00004123"/>
    </source>
</evidence>
<protein>
    <recommendedName>
        <fullName evidence="7">WRKY domain-containing protein</fullName>
    </recommendedName>
</protein>